<dbReference type="SUPFAM" id="SSF74650">
    <property type="entry name" value="Galactose mutarotase-like"/>
    <property type="match status" value="1"/>
</dbReference>
<dbReference type="PANTHER" id="PTHR11607:SF60">
    <property type="entry name" value="ALPHA-MANNOSIDASE"/>
    <property type="match status" value="1"/>
</dbReference>
<name>A0A0J8B8X4_BETVV</name>
<dbReference type="Gene3D" id="2.70.98.30">
    <property type="entry name" value="Golgi alpha-mannosidase II, domain 4"/>
    <property type="match status" value="1"/>
</dbReference>
<reference evidence="2 3" key="1">
    <citation type="journal article" date="2014" name="Nature">
        <title>The genome of the recently domesticated crop plant sugar beet (Beta vulgaris).</title>
        <authorList>
            <person name="Dohm J.C."/>
            <person name="Minoche A.E."/>
            <person name="Holtgrawe D."/>
            <person name="Capella-Gutierrez S."/>
            <person name="Zakrzewski F."/>
            <person name="Tafer H."/>
            <person name="Rupp O."/>
            <person name="Sorensen T.R."/>
            <person name="Stracke R."/>
            <person name="Reinhardt R."/>
            <person name="Goesmann A."/>
            <person name="Kraft T."/>
            <person name="Schulz B."/>
            <person name="Stadler P.F."/>
            <person name="Schmidt T."/>
            <person name="Gabaldon T."/>
            <person name="Lehrach H."/>
            <person name="Weisshaar B."/>
            <person name="Himmelbauer H."/>
        </authorList>
    </citation>
    <scope>NUCLEOTIDE SEQUENCE [LARGE SCALE GENOMIC DNA]</scope>
    <source>
        <tissue evidence="2">Taproot</tissue>
    </source>
</reference>
<dbReference type="InterPro" id="IPR011682">
    <property type="entry name" value="Glyco_hydro_38_C"/>
</dbReference>
<gene>
    <name evidence="2" type="ORF">BVRB_9g225280</name>
</gene>
<dbReference type="InterPro" id="IPR050843">
    <property type="entry name" value="Glycosyl_Hydrlase_38"/>
</dbReference>
<dbReference type="eggNOG" id="KOG1959">
    <property type="taxonomic scope" value="Eukaryota"/>
</dbReference>
<dbReference type="AlphaFoldDB" id="A0A0J8B8X4"/>
<dbReference type="Proteomes" id="UP000035740">
    <property type="component" value="Unassembled WGS sequence"/>
</dbReference>
<organism evidence="2 3">
    <name type="scientific">Beta vulgaris subsp. vulgaris</name>
    <name type="common">Beet</name>
    <dbReference type="NCBI Taxonomy" id="3555"/>
    <lineage>
        <taxon>Eukaryota</taxon>
        <taxon>Viridiplantae</taxon>
        <taxon>Streptophyta</taxon>
        <taxon>Embryophyta</taxon>
        <taxon>Tracheophyta</taxon>
        <taxon>Spermatophyta</taxon>
        <taxon>Magnoliopsida</taxon>
        <taxon>eudicotyledons</taxon>
        <taxon>Gunneridae</taxon>
        <taxon>Pentapetalae</taxon>
        <taxon>Caryophyllales</taxon>
        <taxon>Chenopodiaceae</taxon>
        <taxon>Betoideae</taxon>
        <taxon>Beta</taxon>
    </lineage>
</organism>
<dbReference type="InterPro" id="IPR011013">
    <property type="entry name" value="Gal_mutarotase_sf_dom"/>
</dbReference>
<dbReference type="Gramene" id="KMS96428">
    <property type="protein sequence ID" value="KMS96428"/>
    <property type="gene ID" value="BVRB_9g225280"/>
</dbReference>
<dbReference type="GO" id="GO:0006013">
    <property type="term" value="P:mannose metabolic process"/>
    <property type="evidence" value="ECO:0007669"/>
    <property type="project" value="InterPro"/>
</dbReference>
<dbReference type="OrthoDB" id="2016903at2759"/>
<proteinExistence type="predicted"/>
<dbReference type="PANTHER" id="PTHR11607">
    <property type="entry name" value="ALPHA-MANNOSIDASE"/>
    <property type="match status" value="1"/>
</dbReference>
<keyword evidence="3" id="KW-1185">Reference proteome</keyword>
<dbReference type="GO" id="GO:0004559">
    <property type="term" value="F:alpha-mannosidase activity"/>
    <property type="evidence" value="ECO:0007669"/>
    <property type="project" value="InterPro"/>
</dbReference>
<dbReference type="OMA" id="WTNRANA"/>
<feature type="domain" description="Glycosyl hydrolase family 38 C-terminal" evidence="1">
    <location>
        <begin position="2"/>
        <end position="67"/>
    </location>
</feature>
<evidence type="ECO:0000259" key="1">
    <source>
        <dbReference type="Pfam" id="PF07748"/>
    </source>
</evidence>
<protein>
    <recommendedName>
        <fullName evidence="1">Glycosyl hydrolase family 38 C-terminal domain-containing protein</fullName>
    </recommendedName>
</protein>
<dbReference type="EMBL" id="KQ090379">
    <property type="protein sequence ID" value="KMS96428.1"/>
    <property type="molecule type" value="Genomic_DNA"/>
</dbReference>
<sequence>MKTNRTFYTDSNGRDFIKRIRDNRADRDLKVSQPIVGNYYPINLGIYMEDGNNELSVLVDRAVGGSA</sequence>
<dbReference type="Pfam" id="PF07748">
    <property type="entry name" value="Glyco_hydro_38C"/>
    <property type="match status" value="1"/>
</dbReference>
<evidence type="ECO:0000313" key="2">
    <source>
        <dbReference type="EMBL" id="KMS96428.1"/>
    </source>
</evidence>
<evidence type="ECO:0000313" key="3">
    <source>
        <dbReference type="Proteomes" id="UP000035740"/>
    </source>
</evidence>
<accession>A0A0J8B8X4</accession>
<dbReference type="GO" id="GO:0030246">
    <property type="term" value="F:carbohydrate binding"/>
    <property type="evidence" value="ECO:0007669"/>
    <property type="project" value="InterPro"/>
</dbReference>